<dbReference type="InterPro" id="IPR000602">
    <property type="entry name" value="Glyco_hydro_38_N"/>
</dbReference>
<feature type="coiled-coil region" evidence="22">
    <location>
        <begin position="29"/>
        <end position="63"/>
    </location>
</feature>
<dbReference type="CDD" id="cd10809">
    <property type="entry name" value="GH38N_AMII_GMII_SfManIII_like"/>
    <property type="match status" value="1"/>
</dbReference>
<dbReference type="Gene3D" id="2.70.98.30">
    <property type="entry name" value="Golgi alpha-mannosidase II, domain 4"/>
    <property type="match status" value="1"/>
</dbReference>
<evidence type="ECO:0000256" key="10">
    <source>
        <dbReference type="ARBA" id="ARBA00022968"/>
    </source>
</evidence>
<evidence type="ECO:0000256" key="9">
    <source>
        <dbReference type="ARBA" id="ARBA00022833"/>
    </source>
</evidence>
<evidence type="ECO:0000256" key="11">
    <source>
        <dbReference type="ARBA" id="ARBA00022989"/>
    </source>
</evidence>
<dbReference type="InterPro" id="IPR037094">
    <property type="entry name" value="Glyco_hydro_38_cen_sf"/>
</dbReference>
<dbReference type="GO" id="GO:0006013">
    <property type="term" value="P:mannose metabolic process"/>
    <property type="evidence" value="ECO:0007669"/>
    <property type="project" value="InterPro"/>
</dbReference>
<comment type="cofactor">
    <cofactor evidence="1">
        <name>Zn(2+)</name>
        <dbReference type="ChEBI" id="CHEBI:29105"/>
    </cofactor>
</comment>
<evidence type="ECO:0000256" key="5">
    <source>
        <dbReference type="ARBA" id="ARBA00011748"/>
    </source>
</evidence>
<dbReference type="EC" id="3.2.1.114" evidence="17"/>
<evidence type="ECO:0000256" key="14">
    <source>
        <dbReference type="ARBA" id="ARBA00023157"/>
    </source>
</evidence>
<dbReference type="GO" id="GO:0006491">
    <property type="term" value="P:N-glycan processing"/>
    <property type="evidence" value="ECO:0007669"/>
    <property type="project" value="TreeGrafter"/>
</dbReference>
<feature type="coiled-coil region" evidence="22">
    <location>
        <begin position="96"/>
        <end position="154"/>
    </location>
</feature>
<evidence type="ECO:0000256" key="18">
    <source>
        <dbReference type="ARBA" id="ARBA00071851"/>
    </source>
</evidence>
<evidence type="ECO:0000256" key="16">
    <source>
        <dbReference type="ARBA" id="ARBA00059516"/>
    </source>
</evidence>
<keyword evidence="8" id="KW-0378">Hydrolase</keyword>
<dbReference type="InterPro" id="IPR011330">
    <property type="entry name" value="Glyco_hydro/deAcase_b/a-brl"/>
</dbReference>
<keyword evidence="12" id="KW-0333">Golgi apparatus</keyword>
<dbReference type="Gene3D" id="2.60.40.1180">
    <property type="entry name" value="Golgi alpha-mannosidase II"/>
    <property type="match status" value="1"/>
</dbReference>
<evidence type="ECO:0000256" key="15">
    <source>
        <dbReference type="ARBA" id="ARBA00023295"/>
    </source>
</evidence>
<evidence type="ECO:0000256" key="4">
    <source>
        <dbReference type="ARBA" id="ARBA00009792"/>
    </source>
</evidence>
<evidence type="ECO:0000256" key="21">
    <source>
        <dbReference type="ARBA" id="ARBA00093232"/>
    </source>
</evidence>
<sequence length="1676" mass="193202">MCKINKVVNENDLKQILDESTITYFKKEIQNFKTATDNIVDKRKKLEEENALFQSEEKNFEHNIQTLTHSLELKTQLIATLKQQIDIGQGELDTIADKCANTLNDFEKEYRDIRETYKNKQPLYLEYKNIHTSALKAEIELKMMQKKYSDLKKQHKLRLKINHQLFNQSIVKFVQAIVDYRKRNSKTNDINEKNVKDINLQDYLIKHKNLLDLDDLSLNLKPLPQFPPAVFEVTSKMHVYNHDQMALQIQARSAQRQKEWKQRHMSLFFNNLSSYTKNLMGEPENVENKKNTHFQKNNFAEEVGSDLIYLDPSSTNNNKQFFSYQQNPHNFTKEETLHKISKTPSGKRGLTQLDNLPNKKINILDIQTVVAPKQTKNDTTSMSRSMYFNYNSDIHNNEYVHSPHVPHSPQVNEQKREMQNFQTDHLSSNNQFCTFNSQNIPMSHISTQERSNFETSQDQFFKPDLIASQENIEHENVTGLYVQNTLGSYIPESDAQSASSFNEEAYINMSPMCPSNNSERNDNNLFISTQPQCHFNFGQTNAAQDNPTQSNALFGKTKSNFFNLSIFPSNKASIYHEYEENKWLHFEGRLKRLEYDLNKHHVEVGEIKQAIKVLSPALSSTSSTKQVIKADRLILEQPNNKIPSSEIIYNNKCSFNVQQKPSIDIQMLDMYKKIPFDNLDGGVWKQGWKIEIDPLSWNKQHKLKVFVVPHSHNDPGWIKTLDEYYLSQTKHILNNMLEKLQEDPRRKFIWAEISYFSMWWDDLEQEGREIVKKLLRNNQLEIVTGGWVMNDEANSHWVSIINQITEGHQWLEANLNYTPTSHWSIDPFGMSSTQPLLLKQMGFQNMLIQRVHYSVKKELAWNKNLEFRWKQPWDNSEKTEIFTQMMPFYSYDIPHTCGPDPKICCQFDFKRLPGHGLHCPWKIPPQPINDINVAQRAELLLDQYRKKSMLYKTNVVLIPLGDDFRYSHLTEWDVQYQNYQKLFDFMNSNPKMFVQIQFGTLTDYFNAVRAEKKLDQFPTLTGDFFTYADRADHYWSGYYTSRPFYKRMDRVLLSYIRAAEVILTLTHLNEKPNSKHIASSSHFATSLTEARTAFALFQHHDGITGTAKDMVVKDYGIRMLKAISTTQNILQHCANFLLEGSLEGGFEEKIIHFHIDDIRHSQDALSERHTITIGPELSIKKLVIFNSLPFTRREVVSFLVSTPFLEVLNFKGKRITCQVSPIFESLAAISNSKYEVSFIAIVPAFGLVSYTINAIMEHEVTQDTVRSSVKVFNHYAEVSAPTGFPHIEVSPSASDFLLHNARVSAAFNNLGLLKAIKLPTSTIPVHLDFVKYGARYGEERSGAYLFLPDGDATSLQIENTIVKVIEGPILSSVTVQLPHVLHTVTLFNTTGADSLGLEIQNLVNIDKTSNFEIAMRLSTNINSSDEYFTDLNGYQMLRRVRFSKLPLQANYYPMPAMAYIEDKNTRLTILTGSPLGCSSLRQGEIEVMLDRKLNQDDHLGLGQGVTDNHPTRHIFRVLLEKKTHKCEAVNENHPSGFPSISAHVASQSILNPLVRMLKNDQDDSETLPVYTPVFNDLGVDFTVPSLRAGVLINGKEYIGAIFQRQHLDVCFSDRILLQQFPLSHGTVNIRSILPNLPENATLNKALLSFLNVKENIKLNSDIEMCPMDIQAFVLHR</sequence>
<keyword evidence="9" id="KW-0862">Zinc</keyword>
<dbReference type="InterPro" id="IPR027291">
    <property type="entry name" value="Glyco_hydro_38_N_sf"/>
</dbReference>
<comment type="pathway">
    <text evidence="3">Protein modification; protein glycosylation.</text>
</comment>
<organism evidence="24 25">
    <name type="scientific">Aquatica leii</name>
    <dbReference type="NCBI Taxonomy" id="1421715"/>
    <lineage>
        <taxon>Eukaryota</taxon>
        <taxon>Metazoa</taxon>
        <taxon>Ecdysozoa</taxon>
        <taxon>Arthropoda</taxon>
        <taxon>Hexapoda</taxon>
        <taxon>Insecta</taxon>
        <taxon>Pterygota</taxon>
        <taxon>Neoptera</taxon>
        <taxon>Endopterygota</taxon>
        <taxon>Coleoptera</taxon>
        <taxon>Polyphaga</taxon>
        <taxon>Elateriformia</taxon>
        <taxon>Elateroidea</taxon>
        <taxon>Lampyridae</taxon>
        <taxon>Luciolinae</taxon>
        <taxon>Aquatica</taxon>
    </lineage>
</organism>
<comment type="similarity">
    <text evidence="4">Belongs to the glycosyl hydrolase 38 family.</text>
</comment>
<evidence type="ECO:0000256" key="7">
    <source>
        <dbReference type="ARBA" id="ARBA00022723"/>
    </source>
</evidence>
<dbReference type="GO" id="GO:0004572">
    <property type="term" value="F:mannosyl-oligosaccharide 1,3-1,6-alpha-mannosidase activity"/>
    <property type="evidence" value="ECO:0007669"/>
    <property type="project" value="UniProtKB-EC"/>
</dbReference>
<dbReference type="SUPFAM" id="SSF88713">
    <property type="entry name" value="Glycoside hydrolase/deacetylase"/>
    <property type="match status" value="1"/>
</dbReference>
<evidence type="ECO:0000256" key="6">
    <source>
        <dbReference type="ARBA" id="ARBA00022692"/>
    </source>
</evidence>
<protein>
    <recommendedName>
        <fullName evidence="18">Alpha-mannosidase 2</fullName>
        <ecNumber evidence="17">3.2.1.114</ecNumber>
    </recommendedName>
    <alternativeName>
        <fullName evidence="19">Golgi alpha-mannosidase II</fullName>
    </alternativeName>
    <alternativeName>
        <fullName evidence="20">Mannosyl-oligosaccharide 1,3-1,6-alpha-mannosidase</fullName>
    </alternativeName>
</protein>
<dbReference type="Proteomes" id="UP001353858">
    <property type="component" value="Unassembled WGS sequence"/>
</dbReference>
<gene>
    <name evidence="24" type="ORF">RN001_000794</name>
</gene>
<dbReference type="InterPro" id="IPR015341">
    <property type="entry name" value="Glyco_hydro_38_cen"/>
</dbReference>
<reference evidence="25" key="1">
    <citation type="submission" date="2023-01" db="EMBL/GenBank/DDBJ databases">
        <title>Key to firefly adult light organ development and bioluminescence: homeobox transcription factors regulate luciferase expression and transportation to peroxisome.</title>
        <authorList>
            <person name="Fu X."/>
        </authorList>
    </citation>
    <scope>NUCLEOTIDE SEQUENCE [LARGE SCALE GENOMIC DNA]</scope>
</reference>
<evidence type="ECO:0000256" key="19">
    <source>
        <dbReference type="ARBA" id="ARBA00075635"/>
    </source>
</evidence>
<dbReference type="Pfam" id="PF01074">
    <property type="entry name" value="Glyco_hydro_38N"/>
    <property type="match status" value="1"/>
</dbReference>
<dbReference type="Pfam" id="PF09261">
    <property type="entry name" value="Alpha-mann_mid"/>
    <property type="match status" value="1"/>
</dbReference>
<keyword evidence="15" id="KW-0326">Glycosidase</keyword>
<dbReference type="InterPro" id="IPR011013">
    <property type="entry name" value="Gal_mutarotase_sf_dom"/>
</dbReference>
<comment type="subcellular location">
    <subcellularLocation>
        <location evidence="2">Golgi apparatus membrane</location>
        <topology evidence="2">Single-pass type II membrane protein</topology>
    </subcellularLocation>
</comment>
<dbReference type="GO" id="GO:0000139">
    <property type="term" value="C:Golgi membrane"/>
    <property type="evidence" value="ECO:0007669"/>
    <property type="project" value="UniProtKB-SubCell"/>
</dbReference>
<dbReference type="SUPFAM" id="SSF88688">
    <property type="entry name" value="Families 57/38 glycoside transferase middle domain"/>
    <property type="match status" value="1"/>
</dbReference>
<comment type="caution">
    <text evidence="24">The sequence shown here is derived from an EMBL/GenBank/DDBJ whole genome shotgun (WGS) entry which is preliminary data.</text>
</comment>
<keyword evidence="10" id="KW-0735">Signal-anchor</keyword>
<evidence type="ECO:0000259" key="23">
    <source>
        <dbReference type="SMART" id="SM00872"/>
    </source>
</evidence>
<dbReference type="FunFam" id="2.60.40.1180:FF:000019">
    <property type="entry name" value="Alpha-mannosidase 2"/>
    <property type="match status" value="1"/>
</dbReference>
<keyword evidence="6" id="KW-0812">Transmembrane</keyword>
<evidence type="ECO:0000256" key="3">
    <source>
        <dbReference type="ARBA" id="ARBA00004922"/>
    </source>
</evidence>
<comment type="function">
    <text evidence="16">Catalyzes the first committed step in the biosynthesis of complex N-glycans. It controls conversion of high mannose to complex N-glycans; the final hydrolytic step in the N-glycan maturation pathway.</text>
</comment>
<keyword evidence="14" id="KW-1015">Disulfide bond</keyword>
<dbReference type="FunFam" id="2.70.98.30:FF:000002">
    <property type="entry name" value="Alpha-mannosidase"/>
    <property type="match status" value="1"/>
</dbReference>
<dbReference type="SUPFAM" id="SSF74650">
    <property type="entry name" value="Galactose mutarotase-like"/>
    <property type="match status" value="1"/>
</dbReference>
<dbReference type="InterPro" id="IPR028995">
    <property type="entry name" value="Glyco_hydro_57/38_cen_sf"/>
</dbReference>
<dbReference type="InterPro" id="IPR013780">
    <property type="entry name" value="Glyco_hydro_b"/>
</dbReference>
<evidence type="ECO:0000256" key="1">
    <source>
        <dbReference type="ARBA" id="ARBA00001947"/>
    </source>
</evidence>
<dbReference type="GO" id="GO:0030246">
    <property type="term" value="F:carbohydrate binding"/>
    <property type="evidence" value="ECO:0007669"/>
    <property type="project" value="InterPro"/>
</dbReference>
<feature type="domain" description="Glycoside hydrolase family 38 central" evidence="23">
    <location>
        <begin position="1033"/>
        <end position="1119"/>
    </location>
</feature>
<dbReference type="PANTHER" id="PTHR11607">
    <property type="entry name" value="ALPHA-MANNOSIDASE"/>
    <property type="match status" value="1"/>
</dbReference>
<accession>A0AAN7QM84</accession>
<keyword evidence="11" id="KW-1133">Transmembrane helix</keyword>
<proteinExistence type="inferred from homology"/>
<comment type="catalytic activity">
    <reaction evidence="21">
        <text>N(4)-{beta-D-GlcNAc-(1-&gt;2)-alpha-D-Man-(1-&gt;3)-[alpha-D-Man-(1-&gt;3)-[alpha-D-Man-(1-&gt;6)]-alpha-D-Man-(1-&gt;6)]-beta-D-Man-(1-&gt;4)-beta-D-GlcNAc-(1-&gt;4)-beta-D-GlcNAc}-L-asparaginyl-[protein] + 2 H2O = 2 alpha-D-mannopyranose + an N(4)-{beta-D-GlcNAc-(1-&gt;2)-alpha-D-Man-(1-&gt;3)-[alpha-D-Man-(1-&gt;6)]-beta-D-Man-(1-&gt;4)-beta-D-GlcNAc-(1-&gt;4)-beta-D-GlcNAc}-L-asparaginyl-[protein]</text>
        <dbReference type="Rhea" id="RHEA:56052"/>
        <dbReference type="Rhea" id="RHEA-COMP:14368"/>
        <dbReference type="Rhea" id="RHEA-COMP:14369"/>
        <dbReference type="ChEBI" id="CHEBI:15377"/>
        <dbReference type="ChEBI" id="CHEBI:28729"/>
        <dbReference type="ChEBI" id="CHEBI:60615"/>
        <dbReference type="ChEBI" id="CHEBI:60625"/>
        <dbReference type="EC" id="3.2.1.114"/>
    </reaction>
</comment>
<dbReference type="EMBL" id="JARPUR010000001">
    <property type="protein sequence ID" value="KAK4884523.1"/>
    <property type="molecule type" value="Genomic_DNA"/>
</dbReference>
<dbReference type="Gene3D" id="1.20.1270.50">
    <property type="entry name" value="Glycoside hydrolase family 38, central domain"/>
    <property type="match status" value="1"/>
</dbReference>
<dbReference type="PANTHER" id="PTHR11607:SF3">
    <property type="entry name" value="LYSOSOMAL ALPHA-MANNOSIDASE"/>
    <property type="match status" value="1"/>
</dbReference>
<comment type="subunit">
    <text evidence="5">Homodimer; disulfide-linked.</text>
</comment>
<keyword evidence="25" id="KW-1185">Reference proteome</keyword>
<dbReference type="Gene3D" id="3.20.110.10">
    <property type="entry name" value="Glycoside hydrolase 38, N terminal domain"/>
    <property type="match status" value="1"/>
</dbReference>
<name>A0AAN7QM84_9COLE</name>
<evidence type="ECO:0000256" key="8">
    <source>
        <dbReference type="ARBA" id="ARBA00022801"/>
    </source>
</evidence>
<dbReference type="Pfam" id="PF07748">
    <property type="entry name" value="Glyco_hydro_38C"/>
    <property type="match status" value="1"/>
</dbReference>
<evidence type="ECO:0000313" key="24">
    <source>
        <dbReference type="EMBL" id="KAK4884523.1"/>
    </source>
</evidence>
<keyword evidence="13" id="KW-0472">Membrane</keyword>
<evidence type="ECO:0000256" key="20">
    <source>
        <dbReference type="ARBA" id="ARBA00083602"/>
    </source>
</evidence>
<evidence type="ECO:0000256" key="2">
    <source>
        <dbReference type="ARBA" id="ARBA00004323"/>
    </source>
</evidence>
<keyword evidence="7" id="KW-0479">Metal-binding</keyword>
<dbReference type="InterPro" id="IPR011682">
    <property type="entry name" value="Glyco_hydro_38_C"/>
</dbReference>
<evidence type="ECO:0000256" key="12">
    <source>
        <dbReference type="ARBA" id="ARBA00023034"/>
    </source>
</evidence>
<evidence type="ECO:0000256" key="22">
    <source>
        <dbReference type="SAM" id="Coils"/>
    </source>
</evidence>
<dbReference type="FunFam" id="1.20.1270.50:FF:000001">
    <property type="entry name" value="Alpha-mannosidase"/>
    <property type="match status" value="1"/>
</dbReference>
<keyword evidence="22" id="KW-0175">Coiled coil</keyword>
<dbReference type="SMART" id="SM00872">
    <property type="entry name" value="Alpha-mann_mid"/>
    <property type="match status" value="1"/>
</dbReference>
<dbReference type="FunFam" id="3.20.110.10:FF:000003">
    <property type="entry name" value="Alpha-mannosidase"/>
    <property type="match status" value="1"/>
</dbReference>
<dbReference type="InterPro" id="IPR050843">
    <property type="entry name" value="Glycosyl_Hydrlase_38"/>
</dbReference>
<dbReference type="GO" id="GO:0046872">
    <property type="term" value="F:metal ion binding"/>
    <property type="evidence" value="ECO:0007669"/>
    <property type="project" value="UniProtKB-KW"/>
</dbReference>
<evidence type="ECO:0000256" key="17">
    <source>
        <dbReference type="ARBA" id="ARBA00066412"/>
    </source>
</evidence>
<evidence type="ECO:0000313" key="25">
    <source>
        <dbReference type="Proteomes" id="UP001353858"/>
    </source>
</evidence>
<evidence type="ECO:0000256" key="13">
    <source>
        <dbReference type="ARBA" id="ARBA00023136"/>
    </source>
</evidence>